<feature type="region of interest" description="Disordered" evidence="10">
    <location>
        <begin position="60"/>
        <end position="174"/>
    </location>
</feature>
<dbReference type="InterPro" id="IPR014371">
    <property type="entry name" value="Oat_ACAT_DAG_ARE"/>
</dbReference>
<feature type="transmembrane region" description="Helical" evidence="11">
    <location>
        <begin position="564"/>
        <end position="584"/>
    </location>
</feature>
<evidence type="ECO:0000256" key="6">
    <source>
        <dbReference type="ARBA" id="ARBA00022989"/>
    </source>
</evidence>
<evidence type="ECO:0000256" key="9">
    <source>
        <dbReference type="PIRSR" id="PIRSR000439-1"/>
    </source>
</evidence>
<feature type="transmembrane region" description="Helical" evidence="11">
    <location>
        <begin position="221"/>
        <end position="239"/>
    </location>
</feature>
<dbReference type="PANTHER" id="PTHR10408">
    <property type="entry name" value="STEROL O-ACYLTRANSFERASE"/>
    <property type="match status" value="1"/>
</dbReference>
<proteinExistence type="inferred from homology"/>
<keyword evidence="4 11" id="KW-0812">Transmembrane</keyword>
<gene>
    <name evidence="12" type="ORF">DFA_06257</name>
</gene>
<evidence type="ECO:0000256" key="2">
    <source>
        <dbReference type="ARBA" id="ARBA00009010"/>
    </source>
</evidence>
<evidence type="ECO:0000256" key="3">
    <source>
        <dbReference type="ARBA" id="ARBA00022679"/>
    </source>
</evidence>
<keyword evidence="7 11" id="KW-0472">Membrane</keyword>
<name>F4PKJ4_CACFS</name>
<dbReference type="Proteomes" id="UP000007797">
    <property type="component" value="Unassembled WGS sequence"/>
</dbReference>
<feature type="transmembrane region" description="Helical" evidence="11">
    <location>
        <begin position="596"/>
        <end position="615"/>
    </location>
</feature>
<dbReference type="GO" id="GO:0008374">
    <property type="term" value="F:O-acyltransferase activity"/>
    <property type="evidence" value="ECO:0007669"/>
    <property type="project" value="InterPro"/>
</dbReference>
<keyword evidence="3 12" id="KW-0808">Transferase</keyword>
<comment type="subcellular location">
    <subcellularLocation>
        <location evidence="1">Endoplasmic reticulum membrane</location>
        <topology evidence="1">Multi-pass membrane protein</topology>
    </subcellularLocation>
</comment>
<accession>F4PKJ4</accession>
<evidence type="ECO:0000313" key="12">
    <source>
        <dbReference type="EMBL" id="EGG24118.1"/>
    </source>
</evidence>
<dbReference type="KEGG" id="dfa:DFA_06257"/>
<protein>
    <submittedName>
        <fullName evidence="12">Membrane bound O-acyl transferase family protein</fullName>
    </submittedName>
</protein>
<evidence type="ECO:0000256" key="4">
    <source>
        <dbReference type="ARBA" id="ARBA00022692"/>
    </source>
</evidence>
<reference evidence="13" key="1">
    <citation type="journal article" date="2011" name="Genome Res.">
        <title>Phylogeny-wide analysis of social amoeba genomes highlights ancient origins for complex intercellular communication.</title>
        <authorList>
            <person name="Heidel A.J."/>
            <person name="Lawal H.M."/>
            <person name="Felder M."/>
            <person name="Schilde C."/>
            <person name="Helps N.R."/>
            <person name="Tunggal B."/>
            <person name="Rivero F."/>
            <person name="John U."/>
            <person name="Schleicher M."/>
            <person name="Eichinger L."/>
            <person name="Platzer M."/>
            <person name="Noegel A.A."/>
            <person name="Schaap P."/>
            <person name="Gloeckner G."/>
        </authorList>
    </citation>
    <scope>NUCLEOTIDE SEQUENCE [LARGE SCALE GENOMIC DNA]</scope>
    <source>
        <strain evidence="13">SH3</strain>
    </source>
</reference>
<evidence type="ECO:0000256" key="8">
    <source>
        <dbReference type="ARBA" id="ARBA00023315"/>
    </source>
</evidence>
<dbReference type="RefSeq" id="XP_004361969.1">
    <property type="nucleotide sequence ID" value="XM_004361912.1"/>
</dbReference>
<dbReference type="AlphaFoldDB" id="F4PKJ4"/>
<dbReference type="OrthoDB" id="10039049at2759"/>
<feature type="transmembrane region" description="Helical" evidence="11">
    <location>
        <begin position="335"/>
        <end position="352"/>
    </location>
</feature>
<evidence type="ECO:0000256" key="10">
    <source>
        <dbReference type="SAM" id="MobiDB-lite"/>
    </source>
</evidence>
<dbReference type="EMBL" id="GL883007">
    <property type="protein sequence ID" value="EGG24118.1"/>
    <property type="molecule type" value="Genomic_DNA"/>
</dbReference>
<dbReference type="PANTHER" id="PTHR10408:SF8">
    <property type="entry name" value="O-ACYLTRANSFERASE"/>
    <property type="match status" value="1"/>
</dbReference>
<evidence type="ECO:0000256" key="1">
    <source>
        <dbReference type="ARBA" id="ARBA00004477"/>
    </source>
</evidence>
<dbReference type="GO" id="GO:0005789">
    <property type="term" value="C:endoplasmic reticulum membrane"/>
    <property type="evidence" value="ECO:0007669"/>
    <property type="project" value="UniProtKB-SubCell"/>
</dbReference>
<keyword evidence="8" id="KW-0012">Acyltransferase</keyword>
<feature type="compositionally biased region" description="Low complexity" evidence="10">
    <location>
        <begin position="84"/>
        <end position="96"/>
    </location>
</feature>
<evidence type="ECO:0000256" key="11">
    <source>
        <dbReference type="SAM" id="Phobius"/>
    </source>
</evidence>
<dbReference type="GeneID" id="14876497"/>
<comment type="similarity">
    <text evidence="2">Belongs to the membrane-bound acyltransferase family. Sterol o-acyltransferase subfamily.</text>
</comment>
<evidence type="ECO:0000256" key="5">
    <source>
        <dbReference type="ARBA" id="ARBA00022824"/>
    </source>
</evidence>
<organism evidence="12 13">
    <name type="scientific">Cavenderia fasciculata</name>
    <name type="common">Slime mold</name>
    <name type="synonym">Dictyostelium fasciculatum</name>
    <dbReference type="NCBI Taxonomy" id="261658"/>
    <lineage>
        <taxon>Eukaryota</taxon>
        <taxon>Amoebozoa</taxon>
        <taxon>Evosea</taxon>
        <taxon>Eumycetozoa</taxon>
        <taxon>Dictyostelia</taxon>
        <taxon>Acytosteliales</taxon>
        <taxon>Cavenderiaceae</taxon>
        <taxon>Cavenderia</taxon>
    </lineage>
</organism>
<feature type="compositionally biased region" description="Low complexity" evidence="10">
    <location>
        <begin position="135"/>
        <end position="150"/>
    </location>
</feature>
<evidence type="ECO:0000256" key="7">
    <source>
        <dbReference type="ARBA" id="ARBA00023136"/>
    </source>
</evidence>
<dbReference type="InterPro" id="IPR004299">
    <property type="entry name" value="MBOAT_fam"/>
</dbReference>
<evidence type="ECO:0000313" key="13">
    <source>
        <dbReference type="Proteomes" id="UP000007797"/>
    </source>
</evidence>
<feature type="compositionally biased region" description="Low complexity" evidence="10">
    <location>
        <begin position="60"/>
        <end position="75"/>
    </location>
</feature>
<feature type="transmembrane region" description="Helical" evidence="11">
    <location>
        <begin position="539"/>
        <end position="558"/>
    </location>
</feature>
<dbReference type="OMA" id="QYYLLYH"/>
<keyword evidence="5" id="KW-0256">Endoplasmic reticulum</keyword>
<keyword evidence="6 11" id="KW-1133">Transmembrane helix</keyword>
<dbReference type="Pfam" id="PF03062">
    <property type="entry name" value="MBOAT"/>
    <property type="match status" value="1"/>
</dbReference>
<keyword evidence="13" id="KW-1185">Reference proteome</keyword>
<feature type="transmembrane region" description="Helical" evidence="11">
    <location>
        <begin position="310"/>
        <end position="329"/>
    </location>
</feature>
<feature type="transmembrane region" description="Helical" evidence="11">
    <location>
        <begin position="422"/>
        <end position="440"/>
    </location>
</feature>
<dbReference type="STRING" id="1054147.F4PKJ4"/>
<feature type="transmembrane region" description="Helical" evidence="11">
    <location>
        <begin position="259"/>
        <end position="283"/>
    </location>
</feature>
<sequence>MAPTKILKNNDTLDNNTTNTLLFEDDDLIKQNNNNINNNNNNNSGTAVGGIHNIVKKISSATTVSSSSSPTTTSSTKKRGGNANGKKQTNNTNNNKDTTKMMATEFPPTTRRMATSPPESPPSLVLNTKKKKKSSSPSSSSSSSPKESSPTGSPLFKDDDESSSSSSSSSVVEEEKKLGKEEWKPYIEIPTSKLYKRPFTVSKSYLDMPDRPGESPSIHKLLHKNRIVILTLFLAYIILDKPYQFVKDIDVFWEIFLNPISLLPSVVFMHFFSFVLPLIHFVSDREKIKLTKRGKGTGGSRTLFWNRPKIVTSYLLVQALTLFVSFQYVFFKLNAPIGTALFLVLECIVIVWKSHSYFICTNYQLLHNHLDNSNIQSNTLLWYFKNFYHFLLSPTLIYDQFSELLNINDKLRKSVPDRIKSILLELYTSFALLGLIHYLHMECIFPYMYEPASITSFLKMMIPAEFNFQIQYYLLYHCVFSLLADLSGFEDRLSFYDDYWNACTTKDILQKWSKPVHAWLFRHVHNDLRSLFGVSRMTGLFFTVLFSGLCHEFVVYITSKNMCIPWSTMNLFGCAVLISFEITIKGLSESKIYRALLRVLLVVGHAAFYYAIYHLCFSTQSFTF</sequence>
<feature type="active site" evidence="9">
    <location>
        <position position="551"/>
    </location>
</feature>